<feature type="transmembrane region" description="Helical" evidence="6">
    <location>
        <begin position="343"/>
        <end position="367"/>
    </location>
</feature>
<feature type="transmembrane region" description="Helical" evidence="6">
    <location>
        <begin position="139"/>
        <end position="156"/>
    </location>
</feature>
<dbReference type="PANTHER" id="PTHR43385:SF1">
    <property type="entry name" value="RIBOFLAVIN TRANSPORTER RIBJ"/>
    <property type="match status" value="1"/>
</dbReference>
<gene>
    <name evidence="7" type="ORF">METZ01_LOCUS94222</name>
</gene>
<dbReference type="Pfam" id="PF07690">
    <property type="entry name" value="MFS_1"/>
    <property type="match status" value="1"/>
</dbReference>
<dbReference type="Gene3D" id="1.20.1250.20">
    <property type="entry name" value="MFS general substrate transporter like domains"/>
    <property type="match status" value="1"/>
</dbReference>
<keyword evidence="4 6" id="KW-1133">Transmembrane helix</keyword>
<evidence type="ECO:0000256" key="4">
    <source>
        <dbReference type="ARBA" id="ARBA00022989"/>
    </source>
</evidence>
<organism evidence="7">
    <name type="scientific">marine metagenome</name>
    <dbReference type="NCBI Taxonomy" id="408172"/>
    <lineage>
        <taxon>unclassified sequences</taxon>
        <taxon>metagenomes</taxon>
        <taxon>ecological metagenomes</taxon>
    </lineage>
</organism>
<feature type="transmembrane region" description="Helical" evidence="6">
    <location>
        <begin position="379"/>
        <end position="400"/>
    </location>
</feature>
<evidence type="ECO:0000256" key="6">
    <source>
        <dbReference type="SAM" id="Phobius"/>
    </source>
</evidence>
<keyword evidence="2" id="KW-0813">Transport</keyword>
<dbReference type="InterPro" id="IPR052983">
    <property type="entry name" value="MFS_Riboflavin_Transporter"/>
</dbReference>
<protein>
    <recommendedName>
        <fullName evidence="8">Major facilitator superfamily (MFS) profile domain-containing protein</fullName>
    </recommendedName>
</protein>
<feature type="transmembrane region" description="Helical" evidence="6">
    <location>
        <begin position="43"/>
        <end position="68"/>
    </location>
</feature>
<sequence>MVNKDTPPWRNNKLWSLAVAETLSWACLFYVFPALLLRWKESFGWSISQLSIGFTLALIASAITGIIAGRIIDSGHSRKLMTSSVVIGAILLSLLPTVTAIWQFYLIWLLIGCTLAGCLYDPCFSYLTRTFQGNAKNGIIMITLIAGFASTISYPMCTLVSELYGWEITIYLLSAILCLISAPLFWYGTSIRVGTVSNSGEKAPSSVIGIAKPTLSSPVFWGLLVTFAAMSSNQGMIVSQIFPLLESRDISPTSTVFFASCIGPMQVIARLILFATESVANKNIPMMAVCLTSLVFLCLSSLALVLGGTSLIFVVVFVMFQGGPYGLFSIVRPIITADLLGRANFGLLSSMVGIGSVWGSAFAPGVAGSIADRWSYDTVLLTTSSIAAVGLVSLIVTSALQKRNPFPSL</sequence>
<feature type="transmembrane region" description="Helical" evidence="6">
    <location>
        <begin position="168"/>
        <end position="187"/>
    </location>
</feature>
<reference evidence="7" key="1">
    <citation type="submission" date="2018-05" db="EMBL/GenBank/DDBJ databases">
        <authorList>
            <person name="Lanie J.A."/>
            <person name="Ng W.-L."/>
            <person name="Kazmierczak K.M."/>
            <person name="Andrzejewski T.M."/>
            <person name="Davidsen T.M."/>
            <person name="Wayne K.J."/>
            <person name="Tettelin H."/>
            <person name="Glass J.I."/>
            <person name="Rusch D."/>
            <person name="Podicherti R."/>
            <person name="Tsui H.-C.T."/>
            <person name="Winkler M.E."/>
        </authorList>
    </citation>
    <scope>NUCLEOTIDE SEQUENCE</scope>
</reference>
<dbReference type="EMBL" id="UINC01009220">
    <property type="protein sequence ID" value="SVA41368.1"/>
    <property type="molecule type" value="Genomic_DNA"/>
</dbReference>
<dbReference type="PANTHER" id="PTHR43385">
    <property type="entry name" value="RIBOFLAVIN TRANSPORTER RIBJ"/>
    <property type="match status" value="1"/>
</dbReference>
<name>A0A381VNP8_9ZZZZ</name>
<comment type="subcellular location">
    <subcellularLocation>
        <location evidence="1">Membrane</location>
        <topology evidence="1">Multi-pass membrane protein</topology>
    </subcellularLocation>
</comment>
<evidence type="ECO:0000256" key="1">
    <source>
        <dbReference type="ARBA" id="ARBA00004141"/>
    </source>
</evidence>
<feature type="transmembrane region" description="Helical" evidence="6">
    <location>
        <begin position="254"/>
        <end position="274"/>
    </location>
</feature>
<evidence type="ECO:0000256" key="3">
    <source>
        <dbReference type="ARBA" id="ARBA00022692"/>
    </source>
</evidence>
<dbReference type="InterPro" id="IPR036259">
    <property type="entry name" value="MFS_trans_sf"/>
</dbReference>
<feature type="transmembrane region" description="Helical" evidence="6">
    <location>
        <begin position="311"/>
        <end position="331"/>
    </location>
</feature>
<proteinExistence type="predicted"/>
<dbReference type="GO" id="GO:0016020">
    <property type="term" value="C:membrane"/>
    <property type="evidence" value="ECO:0007669"/>
    <property type="project" value="UniProtKB-SubCell"/>
</dbReference>
<dbReference type="AlphaFoldDB" id="A0A381VNP8"/>
<keyword evidence="5 6" id="KW-0472">Membrane</keyword>
<feature type="transmembrane region" description="Helical" evidence="6">
    <location>
        <begin position="80"/>
        <end position="99"/>
    </location>
</feature>
<evidence type="ECO:0008006" key="8">
    <source>
        <dbReference type="Google" id="ProtNLM"/>
    </source>
</evidence>
<dbReference type="GO" id="GO:0022857">
    <property type="term" value="F:transmembrane transporter activity"/>
    <property type="evidence" value="ECO:0007669"/>
    <property type="project" value="InterPro"/>
</dbReference>
<keyword evidence="3 6" id="KW-0812">Transmembrane</keyword>
<dbReference type="SUPFAM" id="SSF103473">
    <property type="entry name" value="MFS general substrate transporter"/>
    <property type="match status" value="1"/>
</dbReference>
<feature type="transmembrane region" description="Helical" evidence="6">
    <location>
        <begin position="219"/>
        <end position="242"/>
    </location>
</feature>
<dbReference type="InterPro" id="IPR011701">
    <property type="entry name" value="MFS"/>
</dbReference>
<evidence type="ECO:0000313" key="7">
    <source>
        <dbReference type="EMBL" id="SVA41368.1"/>
    </source>
</evidence>
<accession>A0A381VNP8</accession>
<evidence type="ECO:0000256" key="2">
    <source>
        <dbReference type="ARBA" id="ARBA00022448"/>
    </source>
</evidence>
<evidence type="ECO:0000256" key="5">
    <source>
        <dbReference type="ARBA" id="ARBA00023136"/>
    </source>
</evidence>
<feature type="transmembrane region" description="Helical" evidence="6">
    <location>
        <begin position="286"/>
        <end position="305"/>
    </location>
</feature>
<feature type="transmembrane region" description="Helical" evidence="6">
    <location>
        <begin position="14"/>
        <end position="37"/>
    </location>
</feature>